<dbReference type="InterPro" id="IPR032254">
    <property type="entry name" value="DUF4828"/>
</dbReference>
<dbReference type="EMBL" id="AZDX01000002">
    <property type="protein sequence ID" value="KRL08099.1"/>
    <property type="molecule type" value="Genomic_DNA"/>
</dbReference>
<evidence type="ECO:0000313" key="1">
    <source>
        <dbReference type="EMBL" id="KRL08099.1"/>
    </source>
</evidence>
<name>A0A0R1MUM8_9LACO</name>
<gene>
    <name evidence="1" type="ORF">FC92_GL000613</name>
</gene>
<dbReference type="Proteomes" id="UP000051448">
    <property type="component" value="Unassembled WGS sequence"/>
</dbReference>
<accession>A0A0R1MUM8</accession>
<sequence>MRGAQLSMSHKHYATSGFDLRSRFNPLTLFKKKSATNYLTNFYVGKWSFTDDLSGKCHILEVSSTLNILIDGRKLPGKIIKLNDKELTFLDKYGFQLRLDATEKHPVSLFDEADNHVYPIIKVDD</sequence>
<evidence type="ECO:0008006" key="3">
    <source>
        <dbReference type="Google" id="ProtNLM"/>
    </source>
</evidence>
<keyword evidence="2" id="KW-1185">Reference proteome</keyword>
<dbReference type="STRING" id="1423759.FC92_GL000613"/>
<comment type="caution">
    <text evidence="1">The sequence shown here is derived from an EMBL/GenBank/DDBJ whole genome shotgun (WGS) entry which is preliminary data.</text>
</comment>
<evidence type="ECO:0000313" key="2">
    <source>
        <dbReference type="Proteomes" id="UP000051448"/>
    </source>
</evidence>
<reference evidence="1 2" key="1">
    <citation type="journal article" date="2015" name="Genome Announc.">
        <title>Expanding the biotechnology potential of lactobacilli through comparative genomics of 213 strains and associated genera.</title>
        <authorList>
            <person name="Sun Z."/>
            <person name="Harris H.M."/>
            <person name="McCann A."/>
            <person name="Guo C."/>
            <person name="Argimon S."/>
            <person name="Zhang W."/>
            <person name="Yang X."/>
            <person name="Jeffery I.B."/>
            <person name="Cooney J.C."/>
            <person name="Kagawa T.F."/>
            <person name="Liu W."/>
            <person name="Song Y."/>
            <person name="Salvetti E."/>
            <person name="Wrobel A."/>
            <person name="Rasinkangas P."/>
            <person name="Parkhill J."/>
            <person name="Rea M.C."/>
            <person name="O'Sullivan O."/>
            <person name="Ritari J."/>
            <person name="Douillard F.P."/>
            <person name="Paul Ross R."/>
            <person name="Yang R."/>
            <person name="Briner A.E."/>
            <person name="Felis G.E."/>
            <person name="de Vos W.M."/>
            <person name="Barrangou R."/>
            <person name="Klaenhammer T.R."/>
            <person name="Caufield P.W."/>
            <person name="Cui Y."/>
            <person name="Zhang H."/>
            <person name="O'Toole P.W."/>
        </authorList>
    </citation>
    <scope>NUCLEOTIDE SEQUENCE [LARGE SCALE GENOMIC DNA]</scope>
    <source>
        <strain evidence="1 2">DSM 19519</strain>
    </source>
</reference>
<dbReference type="Pfam" id="PF16110">
    <property type="entry name" value="DUF4828"/>
    <property type="match status" value="1"/>
</dbReference>
<dbReference type="PATRIC" id="fig|1423759.3.peg.651"/>
<organism evidence="1 2">
    <name type="scientific">Liquorilactobacillus hordei DSM 19519</name>
    <dbReference type="NCBI Taxonomy" id="1423759"/>
    <lineage>
        <taxon>Bacteria</taxon>
        <taxon>Bacillati</taxon>
        <taxon>Bacillota</taxon>
        <taxon>Bacilli</taxon>
        <taxon>Lactobacillales</taxon>
        <taxon>Lactobacillaceae</taxon>
        <taxon>Liquorilactobacillus</taxon>
    </lineage>
</organism>
<protein>
    <recommendedName>
        <fullName evidence="3">DUF4828 domain-containing protein</fullName>
    </recommendedName>
</protein>
<proteinExistence type="predicted"/>
<dbReference type="AlphaFoldDB" id="A0A0R1MUM8"/>